<comment type="caution">
    <text evidence="1">The sequence shown here is derived from an EMBL/GenBank/DDBJ whole genome shotgun (WGS) entry which is preliminary data.</text>
</comment>
<keyword evidence="2" id="KW-1185">Reference proteome</keyword>
<dbReference type="OrthoDB" id="3529410at2759"/>
<name>A0A4Z1ESY9_9HELO</name>
<proteinExistence type="predicted"/>
<dbReference type="Proteomes" id="UP000297777">
    <property type="component" value="Unassembled WGS sequence"/>
</dbReference>
<reference evidence="1 2" key="1">
    <citation type="submission" date="2017-12" db="EMBL/GenBank/DDBJ databases">
        <title>Comparative genomics of Botrytis spp.</title>
        <authorList>
            <person name="Valero-Jimenez C.A."/>
            <person name="Tapia P."/>
            <person name="Veloso J."/>
            <person name="Silva-Moreno E."/>
            <person name="Staats M."/>
            <person name="Valdes J.H."/>
            <person name="Van Kan J.A.L."/>
        </authorList>
    </citation>
    <scope>NUCLEOTIDE SEQUENCE [LARGE SCALE GENOMIC DNA]</scope>
    <source>
        <strain evidence="1 2">Bt9001</strain>
    </source>
</reference>
<evidence type="ECO:0000313" key="2">
    <source>
        <dbReference type="Proteomes" id="UP000297777"/>
    </source>
</evidence>
<dbReference type="EMBL" id="PQXH01000039">
    <property type="protein sequence ID" value="TGO15494.1"/>
    <property type="molecule type" value="Genomic_DNA"/>
</dbReference>
<evidence type="ECO:0000313" key="1">
    <source>
        <dbReference type="EMBL" id="TGO15494.1"/>
    </source>
</evidence>
<organism evidence="1 2">
    <name type="scientific">Botrytis tulipae</name>
    <dbReference type="NCBI Taxonomy" id="87230"/>
    <lineage>
        <taxon>Eukaryota</taxon>
        <taxon>Fungi</taxon>
        <taxon>Dikarya</taxon>
        <taxon>Ascomycota</taxon>
        <taxon>Pezizomycotina</taxon>
        <taxon>Leotiomycetes</taxon>
        <taxon>Helotiales</taxon>
        <taxon>Sclerotiniaceae</taxon>
        <taxon>Botrytis</taxon>
    </lineage>
</organism>
<accession>A0A4Z1ESY9</accession>
<sequence length="254" mass="29147">MQRNKKPSKKPAQMSNAISQSLDQQRQLWLKSIRTVLFSKGDEASCNTTEEKIHHNLLDYFRQWFRHTMQTIKVPDYQQLIGLEFQTGEYSRKEQSPGEPLPKYVIHLQETLDGNSRGKSIFFSFEGSGEHNDGGAFMNHLKSLKHKSGRTDKGFMIMGNNLEREVVYRTYILGGQNFPESSGQYRRSEVGGKIMGGLNFDSEIPYYAVVLEKVDVNGGDETNLSDLMFMRMNRGGGMKEVAEMLKSMEPRQKW</sequence>
<gene>
    <name evidence="1" type="ORF">BTUL_0039g00100</name>
</gene>
<dbReference type="AlphaFoldDB" id="A0A4Z1ESY9"/>
<protein>
    <submittedName>
        <fullName evidence="1">Uncharacterized protein</fullName>
    </submittedName>
</protein>